<reference evidence="1 2" key="1">
    <citation type="submission" date="2020-04" db="EMBL/GenBank/DDBJ databases">
        <title>Perkinsus olseni comparative genomics.</title>
        <authorList>
            <person name="Bogema D.R."/>
        </authorList>
    </citation>
    <scope>NUCLEOTIDE SEQUENCE [LARGE SCALE GENOMIC DNA]</scope>
    <source>
        <strain evidence="1">00978-12</strain>
    </source>
</reference>
<evidence type="ECO:0000313" key="2">
    <source>
        <dbReference type="Proteomes" id="UP000541610"/>
    </source>
</evidence>
<gene>
    <name evidence="1" type="ORF">FOZ60_017298</name>
</gene>
<comment type="caution">
    <text evidence="1">The sequence shown here is derived from an EMBL/GenBank/DDBJ whole genome shotgun (WGS) entry which is preliminary data.</text>
</comment>
<evidence type="ECO:0000313" key="1">
    <source>
        <dbReference type="EMBL" id="KAF4677514.1"/>
    </source>
</evidence>
<dbReference type="AlphaFoldDB" id="A0A7J6N1K7"/>
<accession>A0A7J6N1K7</accession>
<dbReference type="EMBL" id="JABANP010000975">
    <property type="protein sequence ID" value="KAF4677514.1"/>
    <property type="molecule type" value="Genomic_DNA"/>
</dbReference>
<dbReference type="Proteomes" id="UP000541610">
    <property type="component" value="Unassembled WGS sequence"/>
</dbReference>
<sequence length="211" mass="23456">MTTLCDRAELGRVTSGILHHLDSKMRGMPEDCLSEVWTMAHPQVEGLERASRISVSSHEGDGFPALDDDKRLSSISCATSCDNTYIYATTNDLDGGRSDILVEIDVTHDIGRFRTIGSGDLYPPSATILNEKATLFWLNGSHPRNAYKWTRGRGGPGSKDRCTPFLQHHGVKFTTLTVSKQVGWFESLVPVRFWQVDLITETILAVFQKSI</sequence>
<organism evidence="1 2">
    <name type="scientific">Perkinsus olseni</name>
    <name type="common">Perkinsus atlanticus</name>
    <dbReference type="NCBI Taxonomy" id="32597"/>
    <lineage>
        <taxon>Eukaryota</taxon>
        <taxon>Sar</taxon>
        <taxon>Alveolata</taxon>
        <taxon>Perkinsozoa</taxon>
        <taxon>Perkinsea</taxon>
        <taxon>Perkinsida</taxon>
        <taxon>Perkinsidae</taxon>
        <taxon>Perkinsus</taxon>
    </lineage>
</organism>
<protein>
    <submittedName>
        <fullName evidence="1">Uncharacterized protein</fullName>
    </submittedName>
</protein>
<name>A0A7J6N1K7_PEROL</name>
<proteinExistence type="predicted"/>